<dbReference type="AlphaFoldDB" id="A0A6S6PMT0"/>
<keyword evidence="2" id="KW-0472">Membrane</keyword>
<reference evidence="3 4" key="1">
    <citation type="submission" date="2020-07" db="EMBL/GenBank/DDBJ databases">
        <title>Complete Genome Sequence of an acetic acid bacterium, Acetobacter aceti JCM20276.</title>
        <authorList>
            <person name="Hirose Y."/>
            <person name="Mihara H."/>
        </authorList>
    </citation>
    <scope>NUCLEOTIDE SEQUENCE [LARGE SCALE GENOMIC DNA]</scope>
    <source>
        <strain evidence="3 4">JCM20276</strain>
    </source>
</reference>
<accession>A0A6S6PMT0</accession>
<keyword evidence="2" id="KW-1133">Transmembrane helix</keyword>
<protein>
    <submittedName>
        <fullName evidence="3">Uncharacterized protein</fullName>
    </submittedName>
</protein>
<evidence type="ECO:0000313" key="3">
    <source>
        <dbReference type="EMBL" id="BCI68799.1"/>
    </source>
</evidence>
<feature type="coiled-coil region" evidence="1">
    <location>
        <begin position="38"/>
        <end position="65"/>
    </location>
</feature>
<dbReference type="RefSeq" id="WP_099349327.1">
    <property type="nucleotide sequence ID" value="NZ_AP023326.1"/>
</dbReference>
<evidence type="ECO:0000256" key="2">
    <source>
        <dbReference type="SAM" id="Phobius"/>
    </source>
</evidence>
<organism evidence="3 4">
    <name type="scientific">Acetobacter aceti</name>
    <dbReference type="NCBI Taxonomy" id="435"/>
    <lineage>
        <taxon>Bacteria</taxon>
        <taxon>Pseudomonadati</taxon>
        <taxon>Pseudomonadota</taxon>
        <taxon>Alphaproteobacteria</taxon>
        <taxon>Acetobacterales</taxon>
        <taxon>Acetobacteraceae</taxon>
        <taxon>Acetobacter</taxon>
        <taxon>Acetobacter subgen. Acetobacter</taxon>
    </lineage>
</organism>
<evidence type="ECO:0000313" key="4">
    <source>
        <dbReference type="Proteomes" id="UP000515220"/>
    </source>
</evidence>
<proteinExistence type="predicted"/>
<evidence type="ECO:0000256" key="1">
    <source>
        <dbReference type="SAM" id="Coils"/>
    </source>
</evidence>
<sequence length="211" mass="23639">MKIPAIIGPRGNPPDEDAFEKACRDANVTRDDPIYFILREMRAEVANLNVMLHAIQSRNADLESRLLAVLQQVRTQDQTRIQKSRSEIERIVTHKMATFPMRGFFGSPRADAGFCLLALVGLTFIAMLLGGQIERYRGFEQAAFGHPLLLRDMGDVMTDLAQNEVDATLWASLMEVSRGHMAEVVRECKETTQTDSQGTSCTVHLRLPPPK</sequence>
<keyword evidence="1" id="KW-0175">Coiled coil</keyword>
<gene>
    <name evidence="3" type="ORF">AAJCM20276_34230</name>
</gene>
<keyword evidence="2" id="KW-0812">Transmembrane</keyword>
<feature type="transmembrane region" description="Helical" evidence="2">
    <location>
        <begin position="110"/>
        <end position="129"/>
    </location>
</feature>
<name>A0A6S6PMT0_ACEAC</name>
<dbReference type="Proteomes" id="UP000515220">
    <property type="component" value="Chromosome"/>
</dbReference>
<dbReference type="EMBL" id="AP023326">
    <property type="protein sequence ID" value="BCI68799.1"/>
    <property type="molecule type" value="Genomic_DNA"/>
</dbReference>